<dbReference type="EMBL" id="CAKW01000122">
    <property type="protein sequence ID" value="CCJ73977.1"/>
    <property type="molecule type" value="Genomic_DNA"/>
</dbReference>
<reference evidence="8" key="2">
    <citation type="submission" date="2015-07" db="EMBL/GenBank/DDBJ databases">
        <authorList>
            <person name="Moine D."/>
            <person name="Kassam M."/>
        </authorList>
    </citation>
    <scope>NUCLEOTIDE SEQUENCE [LARGE SCALE GENOMIC DNA]</scope>
    <source>
        <strain evidence="8">LMG 26250</strain>
    </source>
</reference>
<keyword evidence="6" id="KW-0378">Hydrolase</keyword>
<dbReference type="AlphaFoldDB" id="K8AIA1"/>
<dbReference type="Proteomes" id="UP000009340">
    <property type="component" value="Unassembled WGS sequence"/>
</dbReference>
<sequence>MDAKQFLAEFGHIANAPGGVTRLRELIFSLASDGKLIPDCELIEKTHLDKVADFVMGQAPPGNECNTTGKGTIFVKTGEFGELYPIVREWTTKPLRFAKQGDVLICVVGATVGKLNLAIDCAIGRSVAAIRPRDGLKTKYLYYMLMSFTLQLRSGSRGSAQGVIGKSELSSVKLRVPNDNEQSRIVAKVDELMALCDKFEEQLQCRRKLQNALRQSILQAIARANSAQELQTNWMLLADNFGWLFRTPEDIAELRKLSSELAIRGVLDTYSGPTNESTVDVYLAELGRKKSGKRFAKSIQPDELFSLPNGWRWVLLEDLLSDSESGWSPKCEAEPRREGEWGVLKVSAVTWGVFDPNENKRLPLSLEARTECEVKPGDFILSRANTAELVARSVCVPDGCPKKLLMSDKIVRLNFLDNDLKPWVNLVNNSEVARFYYKERATGTSDSMRNVSRQVIHELPIPLPSLRVQERILSTLSRLLQYCDSLEKQAASRIKLSTQLAASTIASLTGIAIEHEEEPMKAPQTELISLLRLGAAPDIKDQAPLATILARHNGEMNAKDLWQRFNGEIDAFYAQLKTEVANGWIKEPTPAEVREKPDNTVGA</sequence>
<feature type="domain" description="Type I restriction modification DNA specificity" evidence="4">
    <location>
        <begin position="45"/>
        <end position="203"/>
    </location>
</feature>
<dbReference type="GO" id="GO:0009307">
    <property type="term" value="P:DNA restriction-modification system"/>
    <property type="evidence" value="ECO:0007669"/>
    <property type="project" value="UniProtKB-KW"/>
</dbReference>
<gene>
    <name evidence="5" type="ORF">AFK62_15255</name>
    <name evidence="6" type="ORF">BN137_3369</name>
</gene>
<dbReference type="Proteomes" id="UP000067320">
    <property type="component" value="Chromosome"/>
</dbReference>
<dbReference type="RefSeq" id="WP_007678435.1">
    <property type="nucleotide sequence ID" value="NZ_CAKW01000122.1"/>
</dbReference>
<reference evidence="8" key="3">
    <citation type="submission" date="2015-09" db="EMBL/GenBank/DDBJ databases">
        <title>Cronobacter genome sequencing and assembly.</title>
        <authorList>
            <person name="Descombes P."/>
            <person name="Baert L."/>
            <person name="Ngom-Bru C."/>
            <person name="Barretto C."/>
        </authorList>
    </citation>
    <scope>NUCLEOTIDE SEQUENCE [LARGE SCALE GENOMIC DNA]</scope>
    <source>
        <strain evidence="8">LMG 26250</strain>
    </source>
</reference>
<dbReference type="GO" id="GO:0009035">
    <property type="term" value="F:type I site-specific deoxyribonuclease activity"/>
    <property type="evidence" value="ECO:0007669"/>
    <property type="project" value="UniProtKB-EC"/>
</dbReference>
<name>K8AIA1_9ENTR</name>
<evidence type="ECO:0000259" key="4">
    <source>
        <dbReference type="Pfam" id="PF01420"/>
    </source>
</evidence>
<evidence type="ECO:0000313" key="6">
    <source>
        <dbReference type="EMBL" id="CCJ73977.1"/>
    </source>
</evidence>
<dbReference type="GO" id="GO:0003677">
    <property type="term" value="F:DNA binding"/>
    <property type="evidence" value="ECO:0007669"/>
    <property type="project" value="UniProtKB-KW"/>
</dbReference>
<dbReference type="PANTHER" id="PTHR43140:SF1">
    <property type="entry name" value="TYPE I RESTRICTION ENZYME ECOKI SPECIFICITY SUBUNIT"/>
    <property type="match status" value="1"/>
</dbReference>
<keyword evidence="2" id="KW-0680">Restriction system</keyword>
<protein>
    <submittedName>
        <fullName evidence="5">Type I restriction endonuclease subunit S</fullName>
    </submittedName>
    <submittedName>
        <fullName evidence="6">Type I restriction-modification system,specificity subunit S</fullName>
        <ecNumber evidence="6">3.1.21.3</ecNumber>
    </submittedName>
</protein>
<keyword evidence="3" id="KW-0238">DNA-binding</keyword>
<dbReference type="SUPFAM" id="SSF116734">
    <property type="entry name" value="DNA methylase specificity domain"/>
    <property type="match status" value="2"/>
</dbReference>
<keyword evidence="5" id="KW-0540">Nuclease</keyword>
<comment type="similarity">
    <text evidence="1">Belongs to the type-I restriction system S methylase family.</text>
</comment>
<proteinExistence type="inferred from homology"/>
<organism evidence="6 7">
    <name type="scientific">Cronobacter condimenti 1330</name>
    <dbReference type="NCBI Taxonomy" id="1073999"/>
    <lineage>
        <taxon>Bacteria</taxon>
        <taxon>Pseudomonadati</taxon>
        <taxon>Pseudomonadota</taxon>
        <taxon>Gammaproteobacteria</taxon>
        <taxon>Enterobacterales</taxon>
        <taxon>Enterobacteriaceae</taxon>
        <taxon>Cronobacter</taxon>
    </lineage>
</organism>
<dbReference type="EMBL" id="CP012264">
    <property type="protein sequence ID" value="ALB63776.1"/>
    <property type="molecule type" value="Genomic_DNA"/>
</dbReference>
<dbReference type="InterPro" id="IPR000055">
    <property type="entry name" value="Restrct_endonuc_typeI_TRD"/>
</dbReference>
<dbReference type="InterPro" id="IPR051212">
    <property type="entry name" value="Type-I_RE_S_subunit"/>
</dbReference>
<keyword evidence="8" id="KW-1185">Reference proteome</keyword>
<dbReference type="Gene3D" id="3.90.220.20">
    <property type="entry name" value="DNA methylase specificity domains"/>
    <property type="match status" value="2"/>
</dbReference>
<dbReference type="EC" id="3.1.21.3" evidence="6"/>
<evidence type="ECO:0000256" key="3">
    <source>
        <dbReference type="ARBA" id="ARBA00023125"/>
    </source>
</evidence>
<dbReference type="eggNOG" id="COG0732">
    <property type="taxonomic scope" value="Bacteria"/>
</dbReference>
<keyword evidence="5" id="KW-0255">Endonuclease</keyword>
<accession>K8AIA1</accession>
<dbReference type="PATRIC" id="fig|1073999.7.peg.3196"/>
<reference evidence="6" key="1">
    <citation type="submission" date="2012-07" db="EMBL/GenBank/DDBJ databases">
        <authorList>
            <person name="Cummings C."/>
        </authorList>
    </citation>
    <scope>NUCLEOTIDE SEQUENCE</scope>
    <source>
        <strain evidence="6">1330</strain>
    </source>
</reference>
<dbReference type="KEGG" id="ccon:AFK62_15255"/>
<dbReference type="CDD" id="cd17261">
    <property type="entry name" value="RMtype1_S_EcoKI-TRD2-CR2_like"/>
    <property type="match status" value="1"/>
</dbReference>
<dbReference type="InterPro" id="IPR044946">
    <property type="entry name" value="Restrct_endonuc_typeI_TRD_sf"/>
</dbReference>
<dbReference type="PANTHER" id="PTHR43140">
    <property type="entry name" value="TYPE-1 RESTRICTION ENZYME ECOKI SPECIFICITY PROTEIN"/>
    <property type="match status" value="1"/>
</dbReference>
<reference evidence="5 8" key="4">
    <citation type="journal article" date="2016" name="Genome Announc.">
        <title>Fully Closed Genome Sequences of Five Type Strains of the Genus Cronobacter and One Cronobacter sakazakii Strain.</title>
        <authorList>
            <person name="Moine D."/>
            <person name="Kassam M."/>
            <person name="Baert L."/>
            <person name="Tang Y."/>
            <person name="Barretto C."/>
            <person name="Ngom Bru C."/>
            <person name="Klijn A."/>
            <person name="Descombes P."/>
        </authorList>
    </citation>
    <scope>NUCLEOTIDE SEQUENCE [LARGE SCALE GENOMIC DNA]</scope>
    <source>
        <strain evidence="5 8">LMG 26250</strain>
    </source>
</reference>
<evidence type="ECO:0000256" key="2">
    <source>
        <dbReference type="ARBA" id="ARBA00022747"/>
    </source>
</evidence>
<evidence type="ECO:0000313" key="5">
    <source>
        <dbReference type="EMBL" id="ALB63776.1"/>
    </source>
</evidence>
<evidence type="ECO:0000313" key="8">
    <source>
        <dbReference type="Proteomes" id="UP000067320"/>
    </source>
</evidence>
<dbReference type="STRING" id="1073999.AFK62_15255"/>
<evidence type="ECO:0000256" key="1">
    <source>
        <dbReference type="ARBA" id="ARBA00010923"/>
    </source>
</evidence>
<dbReference type="CDD" id="cd17496">
    <property type="entry name" value="RMtype1_S_BliBORF2384P-TRD1-CR1_like"/>
    <property type="match status" value="1"/>
</dbReference>
<dbReference type="Pfam" id="PF01420">
    <property type="entry name" value="Methylase_S"/>
    <property type="match status" value="1"/>
</dbReference>
<dbReference type="OrthoDB" id="9798929at2"/>
<evidence type="ECO:0000313" key="7">
    <source>
        <dbReference type="Proteomes" id="UP000009340"/>
    </source>
</evidence>